<keyword evidence="2" id="KW-1185">Reference proteome</keyword>
<proteinExistence type="predicted"/>
<dbReference type="EMBL" id="JAVAMP010000013">
    <property type="protein sequence ID" value="MDP5276362.1"/>
    <property type="molecule type" value="Genomic_DNA"/>
</dbReference>
<evidence type="ECO:0000313" key="2">
    <source>
        <dbReference type="Proteomes" id="UP001231941"/>
    </source>
</evidence>
<gene>
    <name evidence="1" type="ORF">Q5Y73_19910</name>
</gene>
<dbReference type="RefSeq" id="WP_305993665.1">
    <property type="nucleotide sequence ID" value="NZ_JAVAMP010000013.1"/>
</dbReference>
<comment type="caution">
    <text evidence="1">The sequence shown here is derived from an EMBL/GenBank/DDBJ whole genome shotgun (WGS) entry which is preliminary data.</text>
</comment>
<sequence length="156" mass="16720">MGAFDRTICECCACPLQCVLENFVGEIATIQVTPIFGGNIRIQEVKNFILSGINLDDDNKPIFISLCDINVVTIETTTLPDVKPIQTDKKGECACCENPMTNIANSLIGNLISITGVSSTIRKVGKGVILGQFGNEPTFLVIYSSCNASAIIVETT</sequence>
<accession>A0ABT9J4H1</accession>
<evidence type="ECO:0000313" key="1">
    <source>
        <dbReference type="EMBL" id="MDP5276362.1"/>
    </source>
</evidence>
<name>A0ABT9J4H1_9BACL</name>
<organism evidence="1 2">
    <name type="scientific">Chengkuizengella axinellae</name>
    <dbReference type="NCBI Taxonomy" id="3064388"/>
    <lineage>
        <taxon>Bacteria</taxon>
        <taxon>Bacillati</taxon>
        <taxon>Bacillota</taxon>
        <taxon>Bacilli</taxon>
        <taxon>Bacillales</taxon>
        <taxon>Paenibacillaceae</taxon>
        <taxon>Chengkuizengella</taxon>
    </lineage>
</organism>
<evidence type="ECO:0008006" key="3">
    <source>
        <dbReference type="Google" id="ProtNLM"/>
    </source>
</evidence>
<reference evidence="1 2" key="1">
    <citation type="submission" date="2023-08" db="EMBL/GenBank/DDBJ databases">
        <authorList>
            <person name="Park J.-S."/>
        </authorList>
    </citation>
    <scope>NUCLEOTIDE SEQUENCE [LARGE SCALE GENOMIC DNA]</scope>
    <source>
        <strain evidence="1 2">2205SS18-9</strain>
    </source>
</reference>
<dbReference type="Proteomes" id="UP001231941">
    <property type="component" value="Unassembled WGS sequence"/>
</dbReference>
<protein>
    <recommendedName>
        <fullName evidence="3">DUF4489 domain-containing protein</fullName>
    </recommendedName>
</protein>